<proteinExistence type="inferred from homology"/>
<evidence type="ECO:0000256" key="7">
    <source>
        <dbReference type="RuleBase" id="RU367056"/>
    </source>
</evidence>
<feature type="transmembrane region" description="Helical" evidence="7">
    <location>
        <begin position="101"/>
        <end position="121"/>
    </location>
</feature>
<evidence type="ECO:0000256" key="4">
    <source>
        <dbReference type="ARBA" id="ARBA00022989"/>
    </source>
</evidence>
<dbReference type="GO" id="GO:0033617">
    <property type="term" value="P:mitochondrial respiratory chain complex IV assembly"/>
    <property type="evidence" value="ECO:0007669"/>
    <property type="project" value="UniProtKB-UniRule"/>
</dbReference>
<comment type="subcellular location">
    <subcellularLocation>
        <location evidence="1">Mitochondrion membrane</location>
        <topology evidence="1">Single-pass membrane protein</topology>
    </subcellularLocation>
</comment>
<protein>
    <recommendedName>
        <fullName evidence="7">Cytochrome c oxidase assembly factor 3</fullName>
    </recommendedName>
</protein>
<dbReference type="AlphaFoldDB" id="A0A3L8DJ81"/>
<gene>
    <name evidence="9" type="ORF">DMN91_006840</name>
</gene>
<dbReference type="InterPro" id="IPR018628">
    <property type="entry name" value="Coa3_CC"/>
</dbReference>
<feature type="domain" description="Cytochrome c oxidase assembly factor 3 mitochondrial coiled-coil" evidence="8">
    <location>
        <begin position="85"/>
        <end position="131"/>
    </location>
</feature>
<evidence type="ECO:0000259" key="8">
    <source>
        <dbReference type="Pfam" id="PF09813"/>
    </source>
</evidence>
<keyword evidence="6 7" id="KW-0472">Membrane</keyword>
<evidence type="ECO:0000256" key="2">
    <source>
        <dbReference type="ARBA" id="ARBA00007035"/>
    </source>
</evidence>
<comment type="similarity">
    <text evidence="2 7">Belongs to the COA3 family.</text>
</comment>
<evidence type="ECO:0000256" key="5">
    <source>
        <dbReference type="ARBA" id="ARBA00023128"/>
    </source>
</evidence>
<dbReference type="InterPro" id="IPR041752">
    <property type="entry name" value="Coa3"/>
</dbReference>
<dbReference type="PANTHER" id="PTHR15642">
    <property type="entry name" value="CYTOCHROME C OXIDASE ASSEMBLY FACTOR 3, MITOCHONDRIAL"/>
    <property type="match status" value="1"/>
</dbReference>
<keyword evidence="7" id="KW-0999">Mitochondrion inner membrane</keyword>
<comment type="function">
    <text evidence="7">Required for assembly of cytochrome c oxidase (complex IV).</text>
</comment>
<reference evidence="9" key="2">
    <citation type="submission" date="2018-07" db="EMBL/GenBank/DDBJ databases">
        <authorList>
            <person name="Mckenzie S.K."/>
            <person name="Kronauer D.J.C."/>
        </authorList>
    </citation>
    <scope>NUCLEOTIDE SEQUENCE</scope>
    <source>
        <strain evidence="9">Clonal line C1</strain>
    </source>
</reference>
<keyword evidence="5 7" id="KW-0496">Mitochondrion</keyword>
<comment type="subunit">
    <text evidence="7">Component of 250-400 kDa complexes called cytochrome oxidase assembly intermediates or COA complexes.</text>
</comment>
<keyword evidence="3 7" id="KW-0812">Transmembrane</keyword>
<dbReference type="Pfam" id="PF09813">
    <property type="entry name" value="Coa3_cc"/>
    <property type="match status" value="1"/>
</dbReference>
<comment type="caution">
    <text evidence="9">The sequence shown here is derived from an EMBL/GenBank/DDBJ whole genome shotgun (WGS) entry which is preliminary data.</text>
</comment>
<evidence type="ECO:0000256" key="6">
    <source>
        <dbReference type="ARBA" id="ARBA00023136"/>
    </source>
</evidence>
<dbReference type="Proteomes" id="UP000279307">
    <property type="component" value="Chromosome 7"/>
</dbReference>
<evidence type="ECO:0000256" key="3">
    <source>
        <dbReference type="ARBA" id="ARBA00022692"/>
    </source>
</evidence>
<evidence type="ECO:0000313" key="9">
    <source>
        <dbReference type="EMBL" id="RLU20233.1"/>
    </source>
</evidence>
<dbReference type="GO" id="GO:0005743">
    <property type="term" value="C:mitochondrial inner membrane"/>
    <property type="evidence" value="ECO:0007669"/>
    <property type="project" value="UniProtKB-UniRule"/>
</dbReference>
<dbReference type="OrthoDB" id="10018333at2759"/>
<evidence type="ECO:0000256" key="1">
    <source>
        <dbReference type="ARBA" id="ARBA00004304"/>
    </source>
</evidence>
<name>A0A3L8DJ81_OOCBI</name>
<organism evidence="9">
    <name type="scientific">Ooceraea biroi</name>
    <name type="common">Clonal raider ant</name>
    <name type="synonym">Cerapachys biroi</name>
    <dbReference type="NCBI Taxonomy" id="2015173"/>
    <lineage>
        <taxon>Eukaryota</taxon>
        <taxon>Metazoa</taxon>
        <taxon>Ecdysozoa</taxon>
        <taxon>Arthropoda</taxon>
        <taxon>Hexapoda</taxon>
        <taxon>Insecta</taxon>
        <taxon>Pterygota</taxon>
        <taxon>Neoptera</taxon>
        <taxon>Endopterygota</taxon>
        <taxon>Hymenoptera</taxon>
        <taxon>Apocrita</taxon>
        <taxon>Aculeata</taxon>
        <taxon>Formicoidea</taxon>
        <taxon>Formicidae</taxon>
        <taxon>Dorylinae</taxon>
        <taxon>Ooceraea</taxon>
    </lineage>
</organism>
<dbReference type="PANTHER" id="PTHR15642:SF3">
    <property type="entry name" value="CYTOCHROME C OXIDASE ASSEMBLY FACTOR 3 HOMOLOG, MITOCHONDRIAL"/>
    <property type="match status" value="1"/>
</dbReference>
<reference evidence="9" key="1">
    <citation type="journal article" date="2018" name="Genome Res.">
        <title>The genomic architecture and molecular evolution of ant odorant receptors.</title>
        <authorList>
            <person name="McKenzie S.K."/>
            <person name="Kronauer D.J.C."/>
        </authorList>
    </citation>
    <scope>NUCLEOTIDE SEQUENCE [LARGE SCALE GENOMIC DNA]</scope>
    <source>
        <strain evidence="9">Clonal line C1</strain>
    </source>
</reference>
<accession>A0A3L8DJ81</accession>
<sequence>MRCGWREGEAGDDVYGKFRGEEVQFLKRAQGSSCNQREETVLIVIKTTDNRLEQAEYMPKVDVVKDAGRLKSTDVVYMKRLEEHNLERAKRVQIYRKRNRISGIVLGLTALSIYVYTMYAVKQEKFLDDFEVPQKTIEKTA</sequence>
<keyword evidence="4 7" id="KW-1133">Transmembrane helix</keyword>
<dbReference type="EMBL" id="QOIP01000007">
    <property type="protein sequence ID" value="RLU20233.1"/>
    <property type="molecule type" value="Genomic_DNA"/>
</dbReference>